<gene>
    <name evidence="2" type="ORF">SAMN05446037_1003263</name>
</gene>
<dbReference type="InterPro" id="IPR039424">
    <property type="entry name" value="SBP_5"/>
</dbReference>
<organism evidence="2 3">
    <name type="scientific">Anaerovirgula multivorans</name>
    <dbReference type="NCBI Taxonomy" id="312168"/>
    <lineage>
        <taxon>Bacteria</taxon>
        <taxon>Bacillati</taxon>
        <taxon>Bacillota</taxon>
        <taxon>Clostridia</taxon>
        <taxon>Peptostreptococcales</taxon>
        <taxon>Natronincolaceae</taxon>
        <taxon>Anaerovirgula</taxon>
    </lineage>
</organism>
<dbReference type="RefSeq" id="WP_089281734.1">
    <property type="nucleotide sequence ID" value="NZ_FZOJ01000003.1"/>
</dbReference>
<reference evidence="2 3" key="1">
    <citation type="submission" date="2017-06" db="EMBL/GenBank/DDBJ databases">
        <authorList>
            <person name="Kim H.J."/>
            <person name="Triplett B.A."/>
        </authorList>
    </citation>
    <scope>NUCLEOTIDE SEQUENCE [LARGE SCALE GENOMIC DNA]</scope>
    <source>
        <strain evidence="2 3">SCA</strain>
    </source>
</reference>
<dbReference type="GO" id="GO:0016151">
    <property type="term" value="F:nickel cation binding"/>
    <property type="evidence" value="ECO:0007669"/>
    <property type="project" value="InterPro"/>
</dbReference>
<evidence type="ECO:0000313" key="2">
    <source>
        <dbReference type="EMBL" id="SNS07113.1"/>
    </source>
</evidence>
<dbReference type="InterPro" id="IPR030678">
    <property type="entry name" value="Peptide/Ni-bd"/>
</dbReference>
<dbReference type="CDD" id="cd08489">
    <property type="entry name" value="PBP2_NikA"/>
    <property type="match status" value="1"/>
</dbReference>
<dbReference type="GO" id="GO:1904680">
    <property type="term" value="F:peptide transmembrane transporter activity"/>
    <property type="evidence" value="ECO:0007669"/>
    <property type="project" value="TreeGrafter"/>
</dbReference>
<dbReference type="Gene3D" id="3.40.190.10">
    <property type="entry name" value="Periplasmic binding protein-like II"/>
    <property type="match status" value="1"/>
</dbReference>
<dbReference type="InterPro" id="IPR000914">
    <property type="entry name" value="SBP_5_dom"/>
</dbReference>
<dbReference type="SUPFAM" id="SSF53850">
    <property type="entry name" value="Periplasmic binding protein-like II"/>
    <property type="match status" value="1"/>
</dbReference>
<protein>
    <submittedName>
        <fullName evidence="2">Nickel transport system substrate-binding protein</fullName>
    </submittedName>
</protein>
<dbReference type="GO" id="GO:0015833">
    <property type="term" value="P:peptide transport"/>
    <property type="evidence" value="ECO:0007669"/>
    <property type="project" value="TreeGrafter"/>
</dbReference>
<dbReference type="PIRSF" id="PIRSF002741">
    <property type="entry name" value="MppA"/>
    <property type="match status" value="1"/>
</dbReference>
<dbReference type="GO" id="GO:0020037">
    <property type="term" value="F:heme binding"/>
    <property type="evidence" value="ECO:0007669"/>
    <property type="project" value="InterPro"/>
</dbReference>
<evidence type="ECO:0000259" key="1">
    <source>
        <dbReference type="Pfam" id="PF00496"/>
    </source>
</evidence>
<dbReference type="InterPro" id="IPR011980">
    <property type="entry name" value="CntA-like"/>
</dbReference>
<sequence>MLFKNKISKLLVMGILLISLLVGCSSGGKGETSSSDINGNGNNGPKEINTDELIYVNFRDIRDLNPHIYGGELFAQNLLFEGLVMITDEGIQPWLAKDWDISDDGRTYTFHIRQGVTFSDGHKFDAHAVEANMQAVYDNYDRHGWLESIRLLDSFSAIDEYTFEMKLKEPYYPLLTELAVTRPFRFISPNCFINGTTKDGVDGLIGTGKYVLTENHIDQYAIFDVNPTYWGEKPEISRIIAKVIPDNQIRALALEKGEIDIIFGTNMIDAETYLEFSQKEGFAASLSNPLATRMLIMNSTDEILSDVNVRQAINAAINKEEISEGIFNGLETPANRLLARTVPYCDVDLEDYIYSLDKANSLLEEAGWKMNETTGIREKDGMPLDVQMHYNADSVTEKTISEYLQGEMMEIGLKLTITGEEEQSYRDRMKAGDFSITFNISWGTPYDPHSFLGGMRMPAVYGDYAAQQGLKEVKKLHDTILKAFISTDEIQRQAYYDYILTYLHEEAIYVPLTFERNRAIYNEKVKNVTFNPSQYEVPLDKMYIK</sequence>
<dbReference type="Pfam" id="PF00496">
    <property type="entry name" value="SBP_bac_5"/>
    <property type="match status" value="1"/>
</dbReference>
<dbReference type="Gene3D" id="3.10.105.10">
    <property type="entry name" value="Dipeptide-binding Protein, Domain 3"/>
    <property type="match status" value="1"/>
</dbReference>
<dbReference type="PANTHER" id="PTHR30290">
    <property type="entry name" value="PERIPLASMIC BINDING COMPONENT OF ABC TRANSPORTER"/>
    <property type="match status" value="1"/>
</dbReference>
<proteinExistence type="predicted"/>
<dbReference type="GO" id="GO:0030288">
    <property type="term" value="C:outer membrane-bounded periplasmic space"/>
    <property type="evidence" value="ECO:0007669"/>
    <property type="project" value="TreeGrafter"/>
</dbReference>
<dbReference type="PROSITE" id="PS51257">
    <property type="entry name" value="PROKAR_LIPOPROTEIN"/>
    <property type="match status" value="1"/>
</dbReference>
<name>A0A239BJ76_9FIRM</name>
<keyword evidence="3" id="KW-1185">Reference proteome</keyword>
<dbReference type="GO" id="GO:0043190">
    <property type="term" value="C:ATP-binding cassette (ABC) transporter complex"/>
    <property type="evidence" value="ECO:0007669"/>
    <property type="project" value="InterPro"/>
</dbReference>
<dbReference type="EMBL" id="FZOJ01000003">
    <property type="protein sequence ID" value="SNS07113.1"/>
    <property type="molecule type" value="Genomic_DNA"/>
</dbReference>
<dbReference type="AlphaFoldDB" id="A0A239BJ76"/>
<dbReference type="OrthoDB" id="239741at2"/>
<dbReference type="PANTHER" id="PTHR30290:SF37">
    <property type="entry name" value="NICKEL-BINDING PERIPLASMIC PROTEIN"/>
    <property type="match status" value="1"/>
</dbReference>
<dbReference type="NCBIfam" id="TIGR02294">
    <property type="entry name" value="nickel_nikA"/>
    <property type="match status" value="1"/>
</dbReference>
<feature type="domain" description="Solute-binding protein family 5" evidence="1">
    <location>
        <begin position="91"/>
        <end position="455"/>
    </location>
</feature>
<evidence type="ECO:0000313" key="3">
    <source>
        <dbReference type="Proteomes" id="UP000198304"/>
    </source>
</evidence>
<accession>A0A239BJ76</accession>
<dbReference type="GO" id="GO:0015675">
    <property type="term" value="P:nickel cation transport"/>
    <property type="evidence" value="ECO:0007669"/>
    <property type="project" value="InterPro"/>
</dbReference>
<dbReference type="Proteomes" id="UP000198304">
    <property type="component" value="Unassembled WGS sequence"/>
</dbReference>